<organism evidence="2 3">
    <name type="scientific">Triparma retinervis</name>
    <dbReference type="NCBI Taxonomy" id="2557542"/>
    <lineage>
        <taxon>Eukaryota</taxon>
        <taxon>Sar</taxon>
        <taxon>Stramenopiles</taxon>
        <taxon>Ochrophyta</taxon>
        <taxon>Bolidophyceae</taxon>
        <taxon>Parmales</taxon>
        <taxon>Triparmaceae</taxon>
        <taxon>Triparma</taxon>
    </lineage>
</organism>
<proteinExistence type="predicted"/>
<reference evidence="2" key="1">
    <citation type="submission" date="2022-07" db="EMBL/GenBank/DDBJ databases">
        <title>Genome analysis of Parmales, a sister group of diatoms, reveals the evolutionary specialization of diatoms from phago-mixotrophs to photoautotrophs.</title>
        <authorList>
            <person name="Ban H."/>
            <person name="Sato S."/>
            <person name="Yoshikawa S."/>
            <person name="Kazumasa Y."/>
            <person name="Nakamura Y."/>
            <person name="Ichinomiya M."/>
            <person name="Saitoh K."/>
            <person name="Sato N."/>
            <person name="Blanc-Mathieu R."/>
            <person name="Endo H."/>
            <person name="Kuwata A."/>
            <person name="Ogata H."/>
        </authorList>
    </citation>
    <scope>NUCLEOTIDE SEQUENCE</scope>
</reference>
<sequence length="27" mass="3200">ELDHCNDDKKEIKQSSITATTTRRRPR</sequence>
<feature type="region of interest" description="Disordered" evidence="1">
    <location>
        <begin position="1"/>
        <end position="27"/>
    </location>
</feature>
<name>A0A9W7L2T1_9STRA</name>
<accession>A0A9W7L2T1</accession>
<keyword evidence="3" id="KW-1185">Reference proteome</keyword>
<protein>
    <submittedName>
        <fullName evidence="2">Uncharacterized protein</fullName>
    </submittedName>
</protein>
<feature type="non-terminal residue" evidence="2">
    <location>
        <position position="1"/>
    </location>
</feature>
<dbReference type="Proteomes" id="UP001165082">
    <property type="component" value="Unassembled WGS sequence"/>
</dbReference>
<feature type="compositionally biased region" description="Basic and acidic residues" evidence="1">
    <location>
        <begin position="1"/>
        <end position="13"/>
    </location>
</feature>
<dbReference type="AlphaFoldDB" id="A0A9W7L2T1"/>
<gene>
    <name evidence="2" type="ORF">TrRE_jg821</name>
</gene>
<evidence type="ECO:0000256" key="1">
    <source>
        <dbReference type="SAM" id="MobiDB-lite"/>
    </source>
</evidence>
<evidence type="ECO:0000313" key="3">
    <source>
        <dbReference type="Proteomes" id="UP001165082"/>
    </source>
</evidence>
<evidence type="ECO:0000313" key="2">
    <source>
        <dbReference type="EMBL" id="GMI26470.1"/>
    </source>
</evidence>
<comment type="caution">
    <text evidence="2">The sequence shown here is derived from an EMBL/GenBank/DDBJ whole genome shotgun (WGS) entry which is preliminary data.</text>
</comment>
<dbReference type="EMBL" id="BRXZ01008451">
    <property type="protein sequence ID" value="GMI26470.1"/>
    <property type="molecule type" value="Genomic_DNA"/>
</dbReference>